<organism evidence="1 2">
    <name type="scientific">Rhizobium mayense</name>
    <dbReference type="NCBI Taxonomy" id="1312184"/>
    <lineage>
        <taxon>Bacteria</taxon>
        <taxon>Pseudomonadati</taxon>
        <taxon>Pseudomonadota</taxon>
        <taxon>Alphaproteobacteria</taxon>
        <taxon>Hyphomicrobiales</taxon>
        <taxon>Rhizobiaceae</taxon>
        <taxon>Rhizobium/Agrobacterium group</taxon>
        <taxon>Rhizobium</taxon>
    </lineage>
</organism>
<dbReference type="EMBL" id="JARFYM010000003">
    <property type="protein sequence ID" value="MDL2398633.1"/>
    <property type="molecule type" value="Genomic_DNA"/>
</dbReference>
<evidence type="ECO:0000313" key="1">
    <source>
        <dbReference type="EMBL" id="MDL2398633.1"/>
    </source>
</evidence>
<keyword evidence="2" id="KW-1185">Reference proteome</keyword>
<proteinExistence type="predicted"/>
<name>A0ABT7JTY3_9HYPH</name>
<evidence type="ECO:0000313" key="2">
    <source>
        <dbReference type="Proteomes" id="UP001172645"/>
    </source>
</evidence>
<reference evidence="1" key="1">
    <citation type="submission" date="2023-06" db="EMBL/GenBank/DDBJ databases">
        <title>Phylogenetic Diversity of Rhizobium strains.</title>
        <authorList>
            <person name="Moura F.T."/>
            <person name="Helene L.C.F."/>
            <person name="Hungria M."/>
        </authorList>
    </citation>
    <scope>NUCLEOTIDE SEQUENCE</scope>
    <source>
        <strain evidence="1">CCGE526</strain>
    </source>
</reference>
<dbReference type="RefSeq" id="WP_285867493.1">
    <property type="nucleotide sequence ID" value="NZ_JARFYM010000003.1"/>
</dbReference>
<gene>
    <name evidence="1" type="ORF">PY649_07005</name>
</gene>
<comment type="caution">
    <text evidence="1">The sequence shown here is derived from an EMBL/GenBank/DDBJ whole genome shotgun (WGS) entry which is preliminary data.</text>
</comment>
<sequence>MKQKAELYKWCEAQEQFLRFHLRCLKQGRIRVHAVENNRFIDTTDEITEELSKQLADLRACLGAPE</sequence>
<protein>
    <submittedName>
        <fullName evidence="1">Uncharacterized protein</fullName>
    </submittedName>
</protein>
<accession>A0ABT7JTY3</accession>
<dbReference type="Proteomes" id="UP001172645">
    <property type="component" value="Unassembled WGS sequence"/>
</dbReference>